<name>A0ABZ1Y1R7_9ACTN</name>
<proteinExistence type="predicted"/>
<evidence type="ECO:0000313" key="2">
    <source>
        <dbReference type="EMBL" id="WUU52731.1"/>
    </source>
</evidence>
<dbReference type="RefSeq" id="WP_395758347.1">
    <property type="nucleotide sequence ID" value="NZ_CP109207.1"/>
</dbReference>
<protein>
    <submittedName>
        <fullName evidence="2">Uncharacterized protein</fullName>
    </submittedName>
</protein>
<feature type="compositionally biased region" description="Basic residues" evidence="1">
    <location>
        <begin position="100"/>
        <end position="110"/>
    </location>
</feature>
<gene>
    <name evidence="2" type="ORF">OIE82_06125</name>
</gene>
<sequence>MKLSRCWASSTDGGEHDLTLLLDLHDGPHMGDRPASASMISTKVCAALFGPGREDSHLPRGGARRCGDSLLTAATGRACGPGRYRSKGQLARQDQNRHANPARRRPPRRAGHRNGIYLIAFFTTDQWLAKERKPSAAGQTPVGLKETYDAQAAQFNESRNLNVRAFVLDCTIRSSAQRNT</sequence>
<dbReference type="EMBL" id="CP109207">
    <property type="protein sequence ID" value="WUU52731.1"/>
    <property type="molecule type" value="Genomic_DNA"/>
</dbReference>
<accession>A0ABZ1Y1R7</accession>
<reference evidence="2" key="1">
    <citation type="submission" date="2022-10" db="EMBL/GenBank/DDBJ databases">
        <title>The complete genomes of actinobacterial strains from the NBC collection.</title>
        <authorList>
            <person name="Joergensen T.S."/>
            <person name="Alvarez Arevalo M."/>
            <person name="Sterndorff E.B."/>
            <person name="Faurdal D."/>
            <person name="Vuksanovic O."/>
            <person name="Mourched A.-S."/>
            <person name="Charusanti P."/>
            <person name="Shaw S."/>
            <person name="Blin K."/>
            <person name="Weber T."/>
        </authorList>
    </citation>
    <scope>NUCLEOTIDE SEQUENCE [LARGE SCALE GENOMIC DNA]</scope>
    <source>
        <strain evidence="2">NBC 01686</strain>
    </source>
</reference>
<organism evidence="2">
    <name type="scientific">Streptomyces althioticus</name>
    <dbReference type="NCBI Taxonomy" id="83380"/>
    <lineage>
        <taxon>Bacteria</taxon>
        <taxon>Bacillati</taxon>
        <taxon>Actinomycetota</taxon>
        <taxon>Actinomycetes</taxon>
        <taxon>Kitasatosporales</taxon>
        <taxon>Streptomycetaceae</taxon>
        <taxon>Streptomyces</taxon>
        <taxon>Streptomyces althioticus group</taxon>
    </lineage>
</organism>
<evidence type="ECO:0000256" key="1">
    <source>
        <dbReference type="SAM" id="MobiDB-lite"/>
    </source>
</evidence>
<feature type="region of interest" description="Disordered" evidence="1">
    <location>
        <begin position="78"/>
        <end position="110"/>
    </location>
</feature>